<accession>A0A378ZS42</accession>
<protein>
    <recommendedName>
        <fullName evidence="2 5">DNA mismatch repair protein MutL</fullName>
    </recommendedName>
</protein>
<dbReference type="GO" id="GO:0005524">
    <property type="term" value="F:ATP binding"/>
    <property type="evidence" value="ECO:0007669"/>
    <property type="project" value="InterPro"/>
</dbReference>
<evidence type="ECO:0000256" key="4">
    <source>
        <dbReference type="ARBA" id="ARBA00023204"/>
    </source>
</evidence>
<dbReference type="SMART" id="SM01340">
    <property type="entry name" value="DNA_mis_repair"/>
    <property type="match status" value="1"/>
</dbReference>
<dbReference type="InterPro" id="IPR038973">
    <property type="entry name" value="MutL/Mlh/Pms-like"/>
</dbReference>
<dbReference type="Gene3D" id="3.30.230.10">
    <property type="match status" value="1"/>
</dbReference>
<dbReference type="InterPro" id="IPR037198">
    <property type="entry name" value="MutL_C_sf"/>
</dbReference>
<dbReference type="FunFam" id="3.30.565.10:FF:000003">
    <property type="entry name" value="DNA mismatch repair endonuclease MutL"/>
    <property type="match status" value="1"/>
</dbReference>
<evidence type="ECO:0000313" key="9">
    <source>
        <dbReference type="EMBL" id="SUA99898.1"/>
    </source>
</evidence>
<dbReference type="NCBIfam" id="TIGR00585">
    <property type="entry name" value="mutl"/>
    <property type="match status" value="1"/>
</dbReference>
<dbReference type="CDD" id="cd16926">
    <property type="entry name" value="HATPase_MutL-MLH-PMS-like"/>
    <property type="match status" value="1"/>
</dbReference>
<dbReference type="PANTHER" id="PTHR10073:SF12">
    <property type="entry name" value="DNA MISMATCH REPAIR PROTEIN MLH1"/>
    <property type="match status" value="1"/>
</dbReference>
<dbReference type="NCBIfam" id="NF000953">
    <property type="entry name" value="PRK00095.2-4"/>
    <property type="match status" value="1"/>
</dbReference>
<sequence length="641" mass="69095">MAVRQLGEAVINRIAAGEVIERPASVIKELVENAVDAGASSIDIVTAAGGKTLMRVSDDGLGMTAADLALAVRRHCTSKLHEEDLFDIRTLGFRGEALPSIGSIARLGITTRHAQEPHAWRIEVEGGTESDVHPAARHKGTQVEVRDLFFATPARLKFLKTDKAEAAAVTDVVRRIALAYPEVGFQLSGSDRTAQSWPAARGEDPRMARLAQLLGKGFLDNAMEITAEREGVRLTGFAGLPTYNKGTAQQQFFYVNGRPVRDKLLLSGLRGAYADVLARDRHPVVVLYIDLDPALVDVNVHPAKADVRFRDGQLVRGLLVGSIKQSLVMAGHRSSTSNAAAAMEALRTGMAPGMGEAAGSDAQRSAAYQGNYGGSPRSGIAGWRPAAGPSAAQGGWDWRSSAYRPSEDGTAPADEAGFAEAAQAALADIVMPSADARAHSEPAGQENMQRPLGAARAQVHETYIISQTMDGVVIVDQHAAHERLVYERLKEMLAARDVPRQMLLIPEIVELPEEDVHRLAEHADELEAAGLVLEPFGPGAIAVRETPAMLKSLNIRALVQDLADELTEWETASGLKEKLDHVAATMACHGSIRAGRRMRPEEMDALLREMEATPLSGQCNHGRPTWIELKLSDIERLFGRK</sequence>
<dbReference type="InterPro" id="IPR014762">
    <property type="entry name" value="DNA_mismatch_repair_CS"/>
</dbReference>
<comment type="similarity">
    <text evidence="1 5">Belongs to the DNA mismatch repair MutL/HexB family.</text>
</comment>
<dbReference type="CDD" id="cd03482">
    <property type="entry name" value="MutL_Trans_MutL"/>
    <property type="match status" value="1"/>
</dbReference>
<dbReference type="GO" id="GO:0016887">
    <property type="term" value="F:ATP hydrolysis activity"/>
    <property type="evidence" value="ECO:0007669"/>
    <property type="project" value="InterPro"/>
</dbReference>
<dbReference type="Pfam" id="PF13589">
    <property type="entry name" value="HATPase_c_3"/>
    <property type="match status" value="1"/>
</dbReference>
<dbReference type="InterPro" id="IPR036890">
    <property type="entry name" value="HATPase_C_sf"/>
</dbReference>
<dbReference type="SUPFAM" id="SSF55874">
    <property type="entry name" value="ATPase domain of HSP90 chaperone/DNA topoisomerase II/histidine kinase"/>
    <property type="match status" value="1"/>
</dbReference>
<dbReference type="InterPro" id="IPR002099">
    <property type="entry name" value="MutL/Mlh/PMS"/>
</dbReference>
<evidence type="ECO:0000256" key="5">
    <source>
        <dbReference type="HAMAP-Rule" id="MF_00149"/>
    </source>
</evidence>
<dbReference type="InterPro" id="IPR020568">
    <property type="entry name" value="Ribosomal_Su5_D2-typ_SF"/>
</dbReference>
<evidence type="ECO:0000313" key="10">
    <source>
        <dbReference type="Proteomes" id="UP000255000"/>
    </source>
</evidence>
<comment type="function">
    <text evidence="5">This protein is involved in the repair of mismatches in DNA. It is required for dam-dependent methyl-directed DNA mismatch repair. May act as a 'molecular matchmaker', a protein that promotes the formation of a stable complex between two or more DNA-binding proteins in an ATP-dependent manner without itself being part of a final effector complex.</text>
</comment>
<feature type="domain" description="MutL C-terminal dimerisation" evidence="7">
    <location>
        <begin position="455"/>
        <end position="598"/>
    </location>
</feature>
<dbReference type="HAMAP" id="MF_00149">
    <property type="entry name" value="DNA_mis_repair"/>
    <property type="match status" value="1"/>
</dbReference>
<dbReference type="Gene3D" id="3.30.565.10">
    <property type="entry name" value="Histidine kinase-like ATPase, C-terminal domain"/>
    <property type="match status" value="1"/>
</dbReference>
<dbReference type="Gene3D" id="3.30.1370.100">
    <property type="entry name" value="MutL, C-terminal domain, regulatory subdomain"/>
    <property type="match status" value="1"/>
</dbReference>
<feature type="domain" description="DNA mismatch repair protein S5" evidence="8">
    <location>
        <begin position="210"/>
        <end position="328"/>
    </location>
</feature>
<keyword evidence="4 5" id="KW-0234">DNA repair</keyword>
<dbReference type="InterPro" id="IPR013507">
    <property type="entry name" value="DNA_mismatch_S5_2-like"/>
</dbReference>
<dbReference type="SUPFAM" id="SSF118116">
    <property type="entry name" value="DNA mismatch repair protein MutL"/>
    <property type="match status" value="1"/>
</dbReference>
<evidence type="ECO:0000256" key="2">
    <source>
        <dbReference type="ARBA" id="ARBA00021975"/>
    </source>
</evidence>
<dbReference type="GO" id="GO:0030983">
    <property type="term" value="F:mismatched DNA binding"/>
    <property type="evidence" value="ECO:0007669"/>
    <property type="project" value="InterPro"/>
</dbReference>
<evidence type="ECO:0000256" key="3">
    <source>
        <dbReference type="ARBA" id="ARBA00022763"/>
    </source>
</evidence>
<dbReference type="RefSeq" id="WP_019963143.1">
    <property type="nucleotide sequence ID" value="NZ_UGSK01000001.1"/>
</dbReference>
<organism evidence="9 10">
    <name type="scientific">Pannonibacter phragmitetus</name>
    <dbReference type="NCBI Taxonomy" id="121719"/>
    <lineage>
        <taxon>Bacteria</taxon>
        <taxon>Pseudomonadati</taxon>
        <taxon>Pseudomonadota</taxon>
        <taxon>Alphaproteobacteria</taxon>
        <taxon>Hyphomicrobiales</taxon>
        <taxon>Stappiaceae</taxon>
        <taxon>Pannonibacter</taxon>
    </lineage>
</organism>
<dbReference type="PROSITE" id="PS00058">
    <property type="entry name" value="DNA_MISMATCH_REPAIR_1"/>
    <property type="match status" value="1"/>
</dbReference>
<dbReference type="Pfam" id="PF01119">
    <property type="entry name" value="DNA_mis_repair"/>
    <property type="match status" value="1"/>
</dbReference>
<evidence type="ECO:0000259" key="8">
    <source>
        <dbReference type="SMART" id="SM01340"/>
    </source>
</evidence>
<dbReference type="AlphaFoldDB" id="A0A378ZS42"/>
<keyword evidence="3 5" id="KW-0227">DNA damage</keyword>
<dbReference type="SMART" id="SM00853">
    <property type="entry name" value="MutL_C"/>
    <property type="match status" value="1"/>
</dbReference>
<dbReference type="InterPro" id="IPR014790">
    <property type="entry name" value="MutL_C"/>
</dbReference>
<dbReference type="Proteomes" id="UP000255000">
    <property type="component" value="Unassembled WGS sequence"/>
</dbReference>
<proteinExistence type="inferred from homology"/>
<dbReference type="OrthoDB" id="9763467at2"/>
<name>A0A378ZS42_9HYPH</name>
<dbReference type="GO" id="GO:0032300">
    <property type="term" value="C:mismatch repair complex"/>
    <property type="evidence" value="ECO:0007669"/>
    <property type="project" value="InterPro"/>
</dbReference>
<dbReference type="Pfam" id="PF08676">
    <property type="entry name" value="MutL_C"/>
    <property type="match status" value="1"/>
</dbReference>
<evidence type="ECO:0000256" key="6">
    <source>
        <dbReference type="SAM" id="MobiDB-lite"/>
    </source>
</evidence>
<dbReference type="EMBL" id="UGSK01000001">
    <property type="protein sequence ID" value="SUA99898.1"/>
    <property type="molecule type" value="Genomic_DNA"/>
</dbReference>
<reference evidence="9 10" key="1">
    <citation type="submission" date="2018-06" db="EMBL/GenBank/DDBJ databases">
        <authorList>
            <consortium name="Pathogen Informatics"/>
            <person name="Doyle S."/>
        </authorList>
    </citation>
    <scope>NUCLEOTIDE SEQUENCE [LARGE SCALE GENOMIC DNA]</scope>
    <source>
        <strain evidence="9 10">NCTC13350</strain>
    </source>
</reference>
<evidence type="ECO:0000256" key="1">
    <source>
        <dbReference type="ARBA" id="ARBA00006082"/>
    </source>
</evidence>
<dbReference type="InterPro" id="IPR020667">
    <property type="entry name" value="DNA_mismatch_repair_MutL"/>
</dbReference>
<dbReference type="InterPro" id="IPR014721">
    <property type="entry name" value="Ribsml_uS5_D2-typ_fold_subgr"/>
</dbReference>
<dbReference type="GO" id="GO:0006298">
    <property type="term" value="P:mismatch repair"/>
    <property type="evidence" value="ECO:0007669"/>
    <property type="project" value="UniProtKB-UniRule"/>
</dbReference>
<feature type="region of interest" description="Disordered" evidence="6">
    <location>
        <begin position="386"/>
        <end position="413"/>
    </location>
</feature>
<dbReference type="InterPro" id="IPR042120">
    <property type="entry name" value="MutL_C_dimsub"/>
</dbReference>
<gene>
    <name evidence="5 9" type="primary">mutL</name>
    <name evidence="9" type="ORF">NCTC13350_00801</name>
</gene>
<dbReference type="SUPFAM" id="SSF54211">
    <property type="entry name" value="Ribosomal protein S5 domain 2-like"/>
    <property type="match status" value="1"/>
</dbReference>
<dbReference type="GO" id="GO:0140664">
    <property type="term" value="F:ATP-dependent DNA damage sensor activity"/>
    <property type="evidence" value="ECO:0007669"/>
    <property type="project" value="InterPro"/>
</dbReference>
<dbReference type="Gene3D" id="3.30.1540.20">
    <property type="entry name" value="MutL, C-terminal domain, dimerisation subdomain"/>
    <property type="match status" value="1"/>
</dbReference>
<dbReference type="PANTHER" id="PTHR10073">
    <property type="entry name" value="DNA MISMATCH REPAIR PROTEIN MLH, PMS, MUTL"/>
    <property type="match status" value="1"/>
</dbReference>
<dbReference type="InterPro" id="IPR042121">
    <property type="entry name" value="MutL_C_regsub"/>
</dbReference>
<evidence type="ECO:0000259" key="7">
    <source>
        <dbReference type="SMART" id="SM00853"/>
    </source>
</evidence>